<dbReference type="SUPFAM" id="SSF51430">
    <property type="entry name" value="NAD(P)-linked oxidoreductase"/>
    <property type="match status" value="1"/>
</dbReference>
<dbReference type="EMBL" id="JAXCLA010000003">
    <property type="protein sequence ID" value="MDY0744920.1"/>
    <property type="molecule type" value="Genomic_DNA"/>
</dbReference>
<dbReference type="CDD" id="cd19092">
    <property type="entry name" value="AKR_BsYcsN_EcYdhF-like"/>
    <property type="match status" value="1"/>
</dbReference>
<reference evidence="2 3" key="1">
    <citation type="submission" date="2023-11" db="EMBL/GenBank/DDBJ databases">
        <title>Paucibacter sp. nov., isolated from fresh soil in Korea.</title>
        <authorList>
            <person name="Le N.T.T."/>
        </authorList>
    </citation>
    <scope>NUCLEOTIDE SEQUENCE [LARGE SCALE GENOMIC DNA]</scope>
    <source>
        <strain evidence="2 3">R3-3</strain>
    </source>
</reference>
<name>A0ABU5DF68_9BURK</name>
<dbReference type="InterPro" id="IPR036812">
    <property type="entry name" value="NAD(P)_OxRdtase_dom_sf"/>
</dbReference>
<dbReference type="InterPro" id="IPR050523">
    <property type="entry name" value="AKR_Detox_Biosynth"/>
</dbReference>
<protein>
    <submittedName>
        <fullName evidence="2">Aldo/keto reductase</fullName>
    </submittedName>
</protein>
<comment type="caution">
    <text evidence="2">The sequence shown here is derived from an EMBL/GenBank/DDBJ whole genome shotgun (WGS) entry which is preliminary data.</text>
</comment>
<dbReference type="RefSeq" id="WP_320422829.1">
    <property type="nucleotide sequence ID" value="NZ_JAXCLA010000003.1"/>
</dbReference>
<gene>
    <name evidence="2" type="ORF">SNE35_10400</name>
</gene>
<dbReference type="Gene3D" id="3.20.20.100">
    <property type="entry name" value="NADP-dependent oxidoreductase domain"/>
    <property type="match status" value="1"/>
</dbReference>
<proteinExistence type="predicted"/>
<dbReference type="PANTHER" id="PTHR43364">
    <property type="entry name" value="NADH-SPECIFIC METHYLGLYOXAL REDUCTASE-RELATED"/>
    <property type="match status" value="1"/>
</dbReference>
<evidence type="ECO:0000259" key="1">
    <source>
        <dbReference type="Pfam" id="PF00248"/>
    </source>
</evidence>
<feature type="domain" description="NADP-dependent oxidoreductase" evidence="1">
    <location>
        <begin position="8"/>
        <end position="280"/>
    </location>
</feature>
<evidence type="ECO:0000313" key="3">
    <source>
        <dbReference type="Proteomes" id="UP001285263"/>
    </source>
</evidence>
<keyword evidence="3" id="KW-1185">Reference proteome</keyword>
<dbReference type="Proteomes" id="UP001285263">
    <property type="component" value="Unassembled WGS sequence"/>
</dbReference>
<dbReference type="PANTHER" id="PTHR43364:SF1">
    <property type="entry name" value="OXIDOREDUCTASE YDHF"/>
    <property type="match status" value="1"/>
</dbReference>
<sequence>MTTTLSNIVAGCWRMSEWGWTPQQRLAWIEANIERGATSFDHADIYGGYTVEVLFGEALALKPALREKMQLVSKCGIKLISPARPGHRIKSYDSSREHIIASVENSLKQLNTDRLDLLLLHRPDALLDADEVAEAFDMLKRAGKVLSFGVSNYTPAQFELLNARTPLATNQIELHPLQREPLHDGTLDQAQHLKLRPMIWSPLAGGRLFTGNEDDAKRVRAALEAAGASRGASIATAAYAWLLRHPSRPIPIVGSQRLQALDEALAALDWRMDAETWWSIWEAGSGHEVA</sequence>
<dbReference type="Pfam" id="PF00248">
    <property type="entry name" value="Aldo_ket_red"/>
    <property type="match status" value="1"/>
</dbReference>
<organism evidence="2 3">
    <name type="scientific">Roseateles agri</name>
    <dbReference type="NCBI Taxonomy" id="3098619"/>
    <lineage>
        <taxon>Bacteria</taxon>
        <taxon>Pseudomonadati</taxon>
        <taxon>Pseudomonadota</taxon>
        <taxon>Betaproteobacteria</taxon>
        <taxon>Burkholderiales</taxon>
        <taxon>Sphaerotilaceae</taxon>
        <taxon>Roseateles</taxon>
    </lineage>
</organism>
<evidence type="ECO:0000313" key="2">
    <source>
        <dbReference type="EMBL" id="MDY0744920.1"/>
    </source>
</evidence>
<accession>A0ABU5DF68</accession>
<dbReference type="InterPro" id="IPR023210">
    <property type="entry name" value="NADP_OxRdtase_dom"/>
</dbReference>